<accession>A0A0D2FP16</accession>
<dbReference type="Proteomes" id="UP000054266">
    <property type="component" value="Unassembled WGS sequence"/>
</dbReference>
<protein>
    <recommendedName>
        <fullName evidence="4">BTB domain-containing protein</fullName>
    </recommendedName>
</protein>
<feature type="compositionally biased region" description="Polar residues" evidence="1">
    <location>
        <begin position="12"/>
        <end position="33"/>
    </location>
</feature>
<dbReference type="AlphaFoldDB" id="A0A0D2FP16"/>
<evidence type="ECO:0000313" key="2">
    <source>
        <dbReference type="EMBL" id="KIW68330.1"/>
    </source>
</evidence>
<feature type="region of interest" description="Disordered" evidence="1">
    <location>
        <begin position="375"/>
        <end position="419"/>
    </location>
</feature>
<feature type="region of interest" description="Disordered" evidence="1">
    <location>
        <begin position="84"/>
        <end position="119"/>
    </location>
</feature>
<gene>
    <name evidence="2" type="ORF">PV04_04283</name>
</gene>
<sequence length="676" mass="74043">MAAVNRGDWVTPQGSSWDDNTEAKMNNNSVSNPKRNEGISMSKGKAGASSETHQSEKQSIADLIQAIKTDPEVKRLLDDALAEDKSSAADVNPERPATVPSNSAQQVLTTGTNARDESSSCETGCIERATCVVGNCTMSARAANAPVGQGGCDGDWPHEGESVATSKTWTDNRRGAPVFDAWTSRFSCPTKLVVVQEVKYTIHDPIFNIMFPARSASTNLVQLGDDSFMVPEIETRFFANILEFTYTQDRKYLHHLSPKDLNQALAFADKYGSTALSSALIPILQLDFSDAYFCLRAADIYRSDWEPYPLIQEFREYFRETLKVELQSRLENDTSEQFLSRIHSQFTDAGLALLDVALVLNSLWSTAELKVERADPGEHWSDGGNGWEDDQADENGDEEVYSSSGDSWGAAEHKGPVSDSQIETQYQWFPVGNGWIESDSYPQPAREAAQGNLWNDNIPAPSVIMPPEDVLPGLPHQQRKPTSLQSASALARCVYHWLEHNRDLGSATNVAEGLGCTEHEADLALQELALAGVISCLLGFPGHKAYCVEAEWQPAPASPDFAPSNLPETPKHDLEAERVALEAPSDEARRAYDWLRQAEAKSPWSARTWFRAEQVAEGIGRTITEALRALDELQALGRVSVVMGGSGFAEYCACIPAHKTASGFVEHPALGPLADF</sequence>
<proteinExistence type="predicted"/>
<reference evidence="2 3" key="1">
    <citation type="submission" date="2015-01" db="EMBL/GenBank/DDBJ databases">
        <title>The Genome Sequence of Capronia semiimmersa CBS27337.</title>
        <authorList>
            <consortium name="The Broad Institute Genomics Platform"/>
            <person name="Cuomo C."/>
            <person name="de Hoog S."/>
            <person name="Gorbushina A."/>
            <person name="Stielow B."/>
            <person name="Teixiera M."/>
            <person name="Abouelleil A."/>
            <person name="Chapman S.B."/>
            <person name="Priest M."/>
            <person name="Young S.K."/>
            <person name="Wortman J."/>
            <person name="Nusbaum C."/>
            <person name="Birren B."/>
        </authorList>
    </citation>
    <scope>NUCLEOTIDE SEQUENCE [LARGE SCALE GENOMIC DNA]</scope>
    <source>
        <strain evidence="2 3">CBS 27337</strain>
    </source>
</reference>
<organism evidence="2 3">
    <name type="scientific">Phialophora macrospora</name>
    <dbReference type="NCBI Taxonomy" id="1851006"/>
    <lineage>
        <taxon>Eukaryota</taxon>
        <taxon>Fungi</taxon>
        <taxon>Dikarya</taxon>
        <taxon>Ascomycota</taxon>
        <taxon>Pezizomycotina</taxon>
        <taxon>Eurotiomycetes</taxon>
        <taxon>Chaetothyriomycetidae</taxon>
        <taxon>Chaetothyriales</taxon>
        <taxon>Herpotrichiellaceae</taxon>
        <taxon>Phialophora</taxon>
    </lineage>
</organism>
<name>A0A0D2FP16_9EURO</name>
<dbReference type="EMBL" id="KN846958">
    <property type="protein sequence ID" value="KIW68330.1"/>
    <property type="molecule type" value="Genomic_DNA"/>
</dbReference>
<feature type="compositionally biased region" description="Acidic residues" evidence="1">
    <location>
        <begin position="387"/>
        <end position="400"/>
    </location>
</feature>
<evidence type="ECO:0008006" key="4">
    <source>
        <dbReference type="Google" id="ProtNLM"/>
    </source>
</evidence>
<feature type="compositionally biased region" description="Polar residues" evidence="1">
    <location>
        <begin position="99"/>
        <end position="113"/>
    </location>
</feature>
<dbReference type="HOGENOM" id="CLU_406516_0_0_1"/>
<keyword evidence="3" id="KW-1185">Reference proteome</keyword>
<evidence type="ECO:0000256" key="1">
    <source>
        <dbReference type="SAM" id="MobiDB-lite"/>
    </source>
</evidence>
<evidence type="ECO:0000313" key="3">
    <source>
        <dbReference type="Proteomes" id="UP000054266"/>
    </source>
</evidence>
<feature type="region of interest" description="Disordered" evidence="1">
    <location>
        <begin position="1"/>
        <end position="60"/>
    </location>
</feature>